<reference evidence="2 3" key="1">
    <citation type="submission" date="2015-08" db="EMBL/GenBank/DDBJ databases">
        <title>The genome of the Asian arowana (Scleropages formosus).</title>
        <authorList>
            <person name="Tan M.H."/>
            <person name="Gan H.M."/>
            <person name="Croft L.J."/>
            <person name="Austin C.M."/>
        </authorList>
    </citation>
    <scope>NUCLEOTIDE SEQUENCE [LARGE SCALE GENOMIC DNA]</scope>
    <source>
        <strain evidence="2">Aro1</strain>
    </source>
</reference>
<name>A0A0P7YD01_SCLFO</name>
<dbReference type="AlphaFoldDB" id="A0A0P7YD01"/>
<dbReference type="EMBL" id="JARO02007265">
    <property type="protein sequence ID" value="KPP64158.1"/>
    <property type="molecule type" value="Genomic_DNA"/>
</dbReference>
<feature type="non-terminal residue" evidence="2">
    <location>
        <position position="171"/>
    </location>
</feature>
<comment type="caution">
    <text evidence="2">The sequence shown here is derived from an EMBL/GenBank/DDBJ whole genome shotgun (WGS) entry which is preliminary data.</text>
</comment>
<gene>
    <name evidence="2" type="ORF">Z043_117531</name>
</gene>
<evidence type="ECO:0000313" key="2">
    <source>
        <dbReference type="EMBL" id="KPP64158.1"/>
    </source>
</evidence>
<evidence type="ECO:0000313" key="3">
    <source>
        <dbReference type="Proteomes" id="UP000034805"/>
    </source>
</evidence>
<accession>A0A0P7YD01</accession>
<dbReference type="Proteomes" id="UP000034805">
    <property type="component" value="Unassembled WGS sequence"/>
</dbReference>
<protein>
    <submittedName>
        <fullName evidence="2">Uncharacterized protein</fullName>
    </submittedName>
</protein>
<evidence type="ECO:0000256" key="1">
    <source>
        <dbReference type="SAM" id="MobiDB-lite"/>
    </source>
</evidence>
<feature type="region of interest" description="Disordered" evidence="1">
    <location>
        <begin position="115"/>
        <end position="136"/>
    </location>
</feature>
<proteinExistence type="predicted"/>
<organism evidence="2 3">
    <name type="scientific">Scleropages formosus</name>
    <name type="common">Asian bonytongue</name>
    <name type="synonym">Osteoglossum formosum</name>
    <dbReference type="NCBI Taxonomy" id="113540"/>
    <lineage>
        <taxon>Eukaryota</taxon>
        <taxon>Metazoa</taxon>
        <taxon>Chordata</taxon>
        <taxon>Craniata</taxon>
        <taxon>Vertebrata</taxon>
        <taxon>Euteleostomi</taxon>
        <taxon>Actinopterygii</taxon>
        <taxon>Neopterygii</taxon>
        <taxon>Teleostei</taxon>
        <taxon>Osteoglossocephala</taxon>
        <taxon>Osteoglossomorpha</taxon>
        <taxon>Osteoglossiformes</taxon>
        <taxon>Osteoglossidae</taxon>
        <taxon>Scleropages</taxon>
    </lineage>
</organism>
<sequence length="171" mass="18936">MSKVTLSAAPSFLNCFYRLVVSIMHEGRQRGDTEKGADPENLQTFDFGLSMNGSTKQPEMEKHSSFAGRNTCVDFVPLQLMREAEDVKIIPVVCGLLGSPGRICFDRRPRVMNTAGSNPISGCSPPEQAKEQSEDRSLQLTFRSRPLVAECSMIHAGVPLYSNRVARVMLR</sequence>